<dbReference type="EMBL" id="JBIBEG010000005">
    <property type="protein sequence ID" value="MFF5898317.1"/>
    <property type="molecule type" value="Genomic_DNA"/>
</dbReference>
<proteinExistence type="predicted"/>
<evidence type="ECO:0000313" key="4">
    <source>
        <dbReference type="Proteomes" id="UP001602322"/>
    </source>
</evidence>
<accession>A0ABW6X8B9</accession>
<evidence type="ECO:0000313" key="3">
    <source>
        <dbReference type="EMBL" id="MFF5898317.1"/>
    </source>
</evidence>
<dbReference type="GO" id="GO:0016787">
    <property type="term" value="F:hydrolase activity"/>
    <property type="evidence" value="ECO:0007669"/>
    <property type="project" value="UniProtKB-KW"/>
</dbReference>
<dbReference type="RefSeq" id="WP_387904349.1">
    <property type="nucleotide sequence ID" value="NZ_JBIBEG010000005.1"/>
</dbReference>
<name>A0ABW6X8B9_9ACTN</name>
<comment type="caution">
    <text evidence="3">The sequence shown here is derived from an EMBL/GenBank/DDBJ whole genome shotgun (WGS) entry which is preliminary data.</text>
</comment>
<protein>
    <submittedName>
        <fullName evidence="3">Restriction endonuclease</fullName>
        <ecNumber evidence="3">3.1.21.-</ecNumber>
    </submittedName>
</protein>
<dbReference type="InterPro" id="IPR011856">
    <property type="entry name" value="tRNA_endonuc-like_dom_sf"/>
</dbReference>
<dbReference type="InterPro" id="IPR007560">
    <property type="entry name" value="Restrct_endonuc_IV_Mrr"/>
</dbReference>
<keyword evidence="3" id="KW-0255">Endonuclease</keyword>
<dbReference type="Pfam" id="PF04471">
    <property type="entry name" value="Mrr_cat"/>
    <property type="match status" value="1"/>
</dbReference>
<dbReference type="InterPro" id="IPR049050">
    <property type="entry name" value="nSTAND3"/>
</dbReference>
<keyword evidence="4" id="KW-1185">Reference proteome</keyword>
<evidence type="ECO:0000259" key="1">
    <source>
        <dbReference type="Pfam" id="PF04471"/>
    </source>
</evidence>
<reference evidence="3 4" key="1">
    <citation type="submission" date="2024-10" db="EMBL/GenBank/DDBJ databases">
        <title>The Natural Products Discovery Center: Release of the First 8490 Sequenced Strains for Exploring Actinobacteria Biosynthetic Diversity.</title>
        <authorList>
            <person name="Kalkreuter E."/>
            <person name="Kautsar S.A."/>
            <person name="Yang D."/>
            <person name="Bader C.D."/>
            <person name="Teijaro C.N."/>
            <person name="Fluegel L."/>
            <person name="Davis C.M."/>
            <person name="Simpson J.R."/>
            <person name="Lauterbach L."/>
            <person name="Steele A.D."/>
            <person name="Gui C."/>
            <person name="Meng S."/>
            <person name="Li G."/>
            <person name="Viehrig K."/>
            <person name="Ye F."/>
            <person name="Su P."/>
            <person name="Kiefer A.F."/>
            <person name="Nichols A."/>
            <person name="Cepeda A.J."/>
            <person name="Yan W."/>
            <person name="Fan B."/>
            <person name="Jiang Y."/>
            <person name="Adhikari A."/>
            <person name="Zheng C.-J."/>
            <person name="Schuster L."/>
            <person name="Cowan T.M."/>
            <person name="Smanski M.J."/>
            <person name="Chevrette M.G."/>
            <person name="De Carvalho L.P.S."/>
            <person name="Shen B."/>
        </authorList>
    </citation>
    <scope>NUCLEOTIDE SEQUENCE [LARGE SCALE GENOMIC DNA]</scope>
    <source>
        <strain evidence="3 4">NPDC012540</strain>
    </source>
</reference>
<feature type="domain" description="Novel STAND NTPase 3" evidence="2">
    <location>
        <begin position="173"/>
        <end position="332"/>
    </location>
</feature>
<evidence type="ECO:0000259" key="2">
    <source>
        <dbReference type="Pfam" id="PF20720"/>
    </source>
</evidence>
<dbReference type="EC" id="3.1.21.-" evidence="3"/>
<keyword evidence="3" id="KW-0540">Nuclease</keyword>
<dbReference type="SUPFAM" id="SSF52540">
    <property type="entry name" value="P-loop containing nucleoside triphosphate hydrolases"/>
    <property type="match status" value="1"/>
</dbReference>
<dbReference type="Proteomes" id="UP001602322">
    <property type="component" value="Unassembled WGS sequence"/>
</dbReference>
<dbReference type="InterPro" id="IPR027417">
    <property type="entry name" value="P-loop_NTPase"/>
</dbReference>
<gene>
    <name evidence="3" type="ORF">ACFY8O_20630</name>
</gene>
<dbReference type="Gene3D" id="3.40.50.300">
    <property type="entry name" value="P-loop containing nucleotide triphosphate hydrolases"/>
    <property type="match status" value="1"/>
</dbReference>
<dbReference type="GO" id="GO:0004519">
    <property type="term" value="F:endonuclease activity"/>
    <property type="evidence" value="ECO:0007669"/>
    <property type="project" value="UniProtKB-KW"/>
</dbReference>
<sequence length="818" mass="93196">MSRIYTDLSPHDFEILVRDLLQANLGVRMETFPQGRDGGVDVRLHRAGREELIVQCKHSPGRTYAQIKGNLEAEARKIGSRFKCRYMLITSASLTRGNKTEIAKLFSGVRLTPEDIYGVDDLDNLLRLYPEVEKRNFKLWITSSAVLEFLMHSELHRRSESLVDRIIRGRKLYVHSEAFPASLEILESHKVCIISGQPGIGKTTLAETLLVRLLADEWQVHVASEDISDIERIWNPVEKQAFLYDDFLGQTSLLDKLNKNEDSRIAQVIERVRCSRNKRLIMTTREYILQQAEQIHEPLHRLSALRDGKLVLNLEHYTRHQKAQIFYNHMHFAELGSSAVSSVLREKRYRVVVDHANFNPRIIELVTSNFKRSGRKSADFYEYLANALRNPKDLWEQIFQNQLGETERISLLILATVGEKIFLGDLHAALTTYERANYGSARTSLHHLKLALKKLDGTFVVLNSNARLTDALSGIHPGNPTTLVALANPSFIDYVRAYLASRPEEISQISIGCTFFEQAQTLANWEIGFDPLLFGAAEAFLGASATSVKRLKSARVPQLAAGQQGLVMQAMVRLMDAKSCYWVRDSNSRYGFVRQEFTDGERHLTMLLLDGKHGQTLLRGEVLQLIMEALRNRLVCQTPTDPLTLEIPLLRYLSRYGELTAAVIAARDIIASKLAENLEHPDDFRNVISVYGLLDVPESEQSRFLEADLRARFAEFMPTWIRDESDRVNDLTDCEVAIDDVQRALEVFDMGEVFDISPLRERLAFLREEFEGAERRWFEYEEDEREGGGGVVSVPRYPPPVLPSTADPVDDLFDTLNY</sequence>
<keyword evidence="3" id="KW-0378">Hydrolase</keyword>
<organism evidence="3 4">
    <name type="scientific">Streptomyces argenteolus</name>
    <dbReference type="NCBI Taxonomy" id="67274"/>
    <lineage>
        <taxon>Bacteria</taxon>
        <taxon>Bacillati</taxon>
        <taxon>Actinomycetota</taxon>
        <taxon>Actinomycetes</taxon>
        <taxon>Kitasatosporales</taxon>
        <taxon>Streptomycetaceae</taxon>
        <taxon>Streptomyces</taxon>
    </lineage>
</organism>
<dbReference type="Gene3D" id="3.40.1350.10">
    <property type="match status" value="1"/>
</dbReference>
<feature type="domain" description="Restriction endonuclease type IV Mrr" evidence="1">
    <location>
        <begin position="7"/>
        <end position="111"/>
    </location>
</feature>
<dbReference type="Pfam" id="PF20720">
    <property type="entry name" value="nSTAND3"/>
    <property type="match status" value="1"/>
</dbReference>